<protein>
    <recommendedName>
        <fullName evidence="2">YbjN domain-containing protein</fullName>
    </recommendedName>
</protein>
<dbReference type="EMBL" id="CACVAR010000037">
    <property type="protein sequence ID" value="CAA6799273.1"/>
    <property type="molecule type" value="Genomic_DNA"/>
</dbReference>
<reference evidence="1" key="1">
    <citation type="submission" date="2020-01" db="EMBL/GenBank/DDBJ databases">
        <authorList>
            <person name="Meier V. D."/>
            <person name="Meier V D."/>
        </authorList>
    </citation>
    <scope>NUCLEOTIDE SEQUENCE</scope>
    <source>
        <strain evidence="1">HLG_WM_MAG_03</strain>
    </source>
</reference>
<proteinExistence type="predicted"/>
<sequence length="144" mass="16565">MKVSIFFIVMLLLPLYLFANSNLSQTHLLELCNKVDLKTSSNKDIKIIHSNGISKMILSPDKKRLSIITMLTVSTKNQKTLLEKINNFNKKLLFSKVYLEKNTLTLHSDLNIKHKVSDTKIINFIATFLAIRDTFIPHFTTLKD</sequence>
<gene>
    <name evidence="1" type="ORF">HELGO_WM30201</name>
</gene>
<dbReference type="AlphaFoldDB" id="A0A6S6S9H7"/>
<dbReference type="InterPro" id="IPR019660">
    <property type="entry name" value="Put_sensory_transdc_reg_YbjN"/>
</dbReference>
<organism evidence="1">
    <name type="scientific">uncultured Sulfurovum sp</name>
    <dbReference type="NCBI Taxonomy" id="269237"/>
    <lineage>
        <taxon>Bacteria</taxon>
        <taxon>Pseudomonadati</taxon>
        <taxon>Campylobacterota</taxon>
        <taxon>Epsilonproteobacteria</taxon>
        <taxon>Campylobacterales</taxon>
        <taxon>Sulfurovaceae</taxon>
        <taxon>Sulfurovum</taxon>
        <taxon>environmental samples</taxon>
    </lineage>
</organism>
<evidence type="ECO:0000313" key="1">
    <source>
        <dbReference type="EMBL" id="CAA6799273.1"/>
    </source>
</evidence>
<name>A0A6S6S9H7_9BACT</name>
<dbReference type="Pfam" id="PF10722">
    <property type="entry name" value="YbjN"/>
    <property type="match status" value="1"/>
</dbReference>
<accession>A0A6S6S9H7</accession>
<evidence type="ECO:0008006" key="2">
    <source>
        <dbReference type="Google" id="ProtNLM"/>
    </source>
</evidence>